<evidence type="ECO:0000256" key="7">
    <source>
        <dbReference type="ARBA" id="ARBA00023136"/>
    </source>
</evidence>
<dbReference type="Proteomes" id="UP001189663">
    <property type="component" value="Unassembled WGS sequence"/>
</dbReference>
<feature type="signal peptide" evidence="12">
    <location>
        <begin position="1"/>
        <end position="23"/>
    </location>
</feature>
<evidence type="ECO:0000256" key="2">
    <source>
        <dbReference type="ARBA" id="ARBA00009810"/>
    </source>
</evidence>
<dbReference type="Pfam" id="PF07715">
    <property type="entry name" value="Plug"/>
    <property type="match status" value="1"/>
</dbReference>
<organism evidence="15 16">
    <name type="scientific">Ralstonia holmesii</name>
    <dbReference type="NCBI Taxonomy" id="3058602"/>
    <lineage>
        <taxon>Bacteria</taxon>
        <taxon>Pseudomonadati</taxon>
        <taxon>Pseudomonadota</taxon>
        <taxon>Betaproteobacteria</taxon>
        <taxon>Burkholderiales</taxon>
        <taxon>Burkholderiaceae</taxon>
        <taxon>Ralstonia</taxon>
    </lineage>
</organism>
<dbReference type="AlphaFoldDB" id="A0ABC8QIH2"/>
<dbReference type="EMBL" id="CATZAT010000018">
    <property type="protein sequence ID" value="CAJ0806198.1"/>
    <property type="molecule type" value="Genomic_DNA"/>
</dbReference>
<dbReference type="CDD" id="cd01347">
    <property type="entry name" value="ligand_gated_channel"/>
    <property type="match status" value="1"/>
</dbReference>
<accession>A0ABC8QIH2</accession>
<comment type="similarity">
    <text evidence="2 10 11">Belongs to the TonB-dependent receptor family.</text>
</comment>
<sequence length="969" mass="105130">MKLAKTTLALAILLAIPQMRALAADAQASSAQDSRVDRKDGAQSYAQYLVDSYARLHPELIGIDLHATVPDASRSTIVASKTPALVGTASSPEDVVVFRTGRAMVEVNRKGDQNVEVTLPLFDIARRPIGIAELTFPYAPGTDEDALLRQAAQYRNDLSRRILDPESLTAPMQLDERIPTESYAQFLIDDALEKYPGVEVLALHARTSKDPGYPIIASNIGRYGKPAEPGDLAVIESGTPHGAVDARGARYEWKVPVKDAVGTTIGILAVVFPYSSRTDPEALRKQAERIANDLRERISIASGLDAPYAAAGVAPRNDAIKEYNKPELANEQSLPMTKEVSSGHALSQTQEGYSEAIKNVAGVVSTNSSGSANDAFAIRGIKLNLFSNYRLDGGLPVTGVITNPTENKERVETLKGANALMFGIASPAGIINFVTKRAGEQDVTTFGLAGNAFGQYGGSVDIGRRYGPQKQLGVRLNASATHYENGVHDLGGDGEFVSLGLDLKATSRLTFQSDFEYYRRQVPEQAGISLKPAVNGVVPITPVPDPRNLLSGRWDLYTPETFNWQGRADYQISDDWKVFTQLGYSGSHRHRTTVRISGYDLNTGANGLVNVQPVTNEYRNTFIRTEVLGHFATGPITHDLTLGVSRTSRYSLAADVQNMTLPQRQNIFDPIVLPPPVYTKPGVTSPSQTSTDEAVYAYDTIALTKRLKLLVGARQVLDTEESGSITSQNHVFSPAYGVLFDVLPTTTLFASYMQGLEAGGTAPANAANANVILAPAISKQKEFGIRDSFFKGLSVSASYFEITRGNAVTDPVTNIFGYNGDLSYKGVEATATYEINRAWRLHAAVLRLKARQEAPNQPLINGMTPENTPDWTGNLGVSYSPAAVPWLTLRGGVALISKRPVNAQDQGYIPGYSLYNIGASYTTRIQGRRTTFQLAIDNLANKRYWNSVTTGTYGIGMDRTIKFNVKFDL</sequence>
<dbReference type="InterPro" id="IPR037066">
    <property type="entry name" value="Plug_dom_sf"/>
</dbReference>
<dbReference type="PANTHER" id="PTHR32552:SF82">
    <property type="entry name" value="FCUA PROTEIN"/>
    <property type="match status" value="1"/>
</dbReference>
<keyword evidence="3 10" id="KW-0813">Transport</keyword>
<protein>
    <recommendedName>
        <fullName evidence="17">TonB-dependent siderophore receptor</fullName>
    </recommendedName>
</protein>
<keyword evidence="16" id="KW-1185">Reference proteome</keyword>
<dbReference type="Gene3D" id="2.170.130.10">
    <property type="entry name" value="TonB-dependent receptor, plug domain"/>
    <property type="match status" value="1"/>
</dbReference>
<evidence type="ECO:0000256" key="12">
    <source>
        <dbReference type="SAM" id="SignalP"/>
    </source>
</evidence>
<dbReference type="InterPro" id="IPR010105">
    <property type="entry name" value="TonB_sidphr_rcpt"/>
</dbReference>
<dbReference type="InterPro" id="IPR039426">
    <property type="entry name" value="TonB-dep_rcpt-like"/>
</dbReference>
<keyword evidence="12" id="KW-0732">Signal</keyword>
<dbReference type="PROSITE" id="PS52016">
    <property type="entry name" value="TONB_DEPENDENT_REC_3"/>
    <property type="match status" value="1"/>
</dbReference>
<evidence type="ECO:0000259" key="14">
    <source>
        <dbReference type="Pfam" id="PF07715"/>
    </source>
</evidence>
<evidence type="ECO:0000256" key="10">
    <source>
        <dbReference type="PROSITE-ProRule" id="PRU01360"/>
    </source>
</evidence>
<dbReference type="InterPro" id="IPR012910">
    <property type="entry name" value="Plug_dom"/>
</dbReference>
<evidence type="ECO:0000313" key="16">
    <source>
        <dbReference type="Proteomes" id="UP001189663"/>
    </source>
</evidence>
<evidence type="ECO:0000256" key="9">
    <source>
        <dbReference type="ARBA" id="ARBA00023237"/>
    </source>
</evidence>
<name>A0ABC8QIH2_9RALS</name>
<keyword evidence="9 10" id="KW-0998">Cell outer membrane</keyword>
<keyword evidence="6 11" id="KW-0798">TonB box</keyword>
<dbReference type="InterPro" id="IPR036942">
    <property type="entry name" value="Beta-barrel_TonB_sf"/>
</dbReference>
<evidence type="ECO:0000259" key="13">
    <source>
        <dbReference type="Pfam" id="PF00593"/>
    </source>
</evidence>
<dbReference type="InterPro" id="IPR000531">
    <property type="entry name" value="Beta-barrel_TonB"/>
</dbReference>
<proteinExistence type="inferred from homology"/>
<evidence type="ECO:0000256" key="3">
    <source>
        <dbReference type="ARBA" id="ARBA00022448"/>
    </source>
</evidence>
<keyword evidence="7 10" id="KW-0472">Membrane</keyword>
<evidence type="ECO:0000256" key="4">
    <source>
        <dbReference type="ARBA" id="ARBA00022452"/>
    </source>
</evidence>
<evidence type="ECO:0000313" key="15">
    <source>
        <dbReference type="EMBL" id="CAJ0806198.1"/>
    </source>
</evidence>
<evidence type="ECO:0000256" key="11">
    <source>
        <dbReference type="RuleBase" id="RU003357"/>
    </source>
</evidence>
<dbReference type="Gene3D" id="2.40.170.20">
    <property type="entry name" value="TonB-dependent receptor, beta-barrel domain"/>
    <property type="match status" value="1"/>
</dbReference>
<evidence type="ECO:0008006" key="17">
    <source>
        <dbReference type="Google" id="ProtNLM"/>
    </source>
</evidence>
<comment type="subcellular location">
    <subcellularLocation>
        <location evidence="1 10">Cell outer membrane</location>
        <topology evidence="1 10">Multi-pass membrane protein</topology>
    </subcellularLocation>
</comment>
<keyword evidence="4 10" id="KW-1134">Transmembrane beta strand</keyword>
<evidence type="ECO:0000256" key="5">
    <source>
        <dbReference type="ARBA" id="ARBA00022692"/>
    </source>
</evidence>
<keyword evidence="5 10" id="KW-0812">Transmembrane</keyword>
<evidence type="ECO:0000256" key="1">
    <source>
        <dbReference type="ARBA" id="ARBA00004571"/>
    </source>
</evidence>
<comment type="caution">
    <text evidence="15">The sequence shown here is derived from an EMBL/GenBank/DDBJ whole genome shotgun (WGS) entry which is preliminary data.</text>
</comment>
<keyword evidence="8" id="KW-0675">Receptor</keyword>
<feature type="domain" description="TonB-dependent receptor plug" evidence="14">
    <location>
        <begin position="343"/>
        <end position="430"/>
    </location>
</feature>
<evidence type="ECO:0000256" key="8">
    <source>
        <dbReference type="ARBA" id="ARBA00023170"/>
    </source>
</evidence>
<dbReference type="Pfam" id="PF00593">
    <property type="entry name" value="TonB_dep_Rec_b-barrel"/>
    <property type="match status" value="1"/>
</dbReference>
<gene>
    <name evidence="15" type="ORF">LMG18096_04754</name>
</gene>
<dbReference type="SUPFAM" id="SSF56935">
    <property type="entry name" value="Porins"/>
    <property type="match status" value="1"/>
</dbReference>
<dbReference type="NCBIfam" id="TIGR01783">
    <property type="entry name" value="TonB-siderophor"/>
    <property type="match status" value="1"/>
</dbReference>
<dbReference type="PANTHER" id="PTHR32552">
    <property type="entry name" value="FERRICHROME IRON RECEPTOR-RELATED"/>
    <property type="match status" value="1"/>
</dbReference>
<feature type="chain" id="PRO_5044891928" description="TonB-dependent siderophore receptor" evidence="12">
    <location>
        <begin position="24"/>
        <end position="969"/>
    </location>
</feature>
<dbReference type="GO" id="GO:0009279">
    <property type="term" value="C:cell outer membrane"/>
    <property type="evidence" value="ECO:0007669"/>
    <property type="project" value="UniProtKB-SubCell"/>
</dbReference>
<evidence type="ECO:0000256" key="6">
    <source>
        <dbReference type="ARBA" id="ARBA00023077"/>
    </source>
</evidence>
<feature type="domain" description="TonB-dependent receptor-like beta-barrel" evidence="13">
    <location>
        <begin position="509"/>
        <end position="939"/>
    </location>
</feature>
<reference evidence="15 16" key="1">
    <citation type="submission" date="2023-07" db="EMBL/GenBank/DDBJ databases">
        <authorList>
            <person name="Peeters C."/>
        </authorList>
    </citation>
    <scope>NUCLEOTIDE SEQUENCE [LARGE SCALE GENOMIC DNA]</scope>
    <source>
        <strain evidence="15 16">LMG 18096</strain>
    </source>
</reference>
<dbReference type="RefSeq" id="WP_112187081.1">
    <property type="nucleotide sequence ID" value="NZ_CATZAT010000018.1"/>
</dbReference>